<dbReference type="Gene3D" id="3.40.50.2000">
    <property type="entry name" value="Glycogen Phosphorylase B"/>
    <property type="match status" value="1"/>
</dbReference>
<sequence length="240" mass="26342">MTRIFKQSLEEFFDLADGVVVGAEWCRAVLLSNGLAEHKLHLIRTAGREPSNDVVGLKYPARQPLRLACMGRCSPVKGFHVLIDAVKMLPEDVPLQIHFLGPYWDDSYGQELLKRIGGDKRFISPRLVANTDLMTTLAEMDAVVVPSIWLETGPLTVFDAFAAGLPVIGSRLGGISEVVREGLNGWLFEAGSGHDLSRKIQGLLAGELQIPAPVNIRNSFPRTMKTVAGHYAKIYSDYVG</sequence>
<evidence type="ECO:0000259" key="1">
    <source>
        <dbReference type="Pfam" id="PF00534"/>
    </source>
</evidence>
<reference evidence="3" key="1">
    <citation type="submission" date="2017-02" db="EMBL/GenBank/DDBJ databases">
        <authorList>
            <person name="Varghese N."/>
            <person name="Submissions S."/>
        </authorList>
    </citation>
    <scope>NUCLEOTIDE SEQUENCE [LARGE SCALE GENOMIC DNA]</scope>
    <source>
        <strain evidence="3">ATCC 700200</strain>
    </source>
</reference>
<dbReference type="PANTHER" id="PTHR12526">
    <property type="entry name" value="GLYCOSYLTRANSFERASE"/>
    <property type="match status" value="1"/>
</dbReference>
<feature type="domain" description="Glycosyl transferase family 1" evidence="1">
    <location>
        <begin position="67"/>
        <end position="207"/>
    </location>
</feature>
<dbReference type="Proteomes" id="UP000190774">
    <property type="component" value="Unassembled WGS sequence"/>
</dbReference>
<proteinExistence type="predicted"/>
<accession>A0A1T4YX95</accession>
<dbReference type="EMBL" id="FUYE01000019">
    <property type="protein sequence ID" value="SKB05921.1"/>
    <property type="molecule type" value="Genomic_DNA"/>
</dbReference>
<gene>
    <name evidence="2" type="ORF">SAMN02745166_04371</name>
</gene>
<dbReference type="InterPro" id="IPR001296">
    <property type="entry name" value="Glyco_trans_1"/>
</dbReference>
<dbReference type="GO" id="GO:0016757">
    <property type="term" value="F:glycosyltransferase activity"/>
    <property type="evidence" value="ECO:0007669"/>
    <property type="project" value="InterPro"/>
</dbReference>
<protein>
    <submittedName>
        <fullName evidence="2">Glycosyl transferases group 1</fullName>
    </submittedName>
</protein>
<dbReference type="Pfam" id="PF00534">
    <property type="entry name" value="Glycos_transf_1"/>
    <property type="match status" value="1"/>
</dbReference>
<organism evidence="2 3">
    <name type="scientific">Prosthecobacter debontii</name>
    <dbReference type="NCBI Taxonomy" id="48467"/>
    <lineage>
        <taxon>Bacteria</taxon>
        <taxon>Pseudomonadati</taxon>
        <taxon>Verrucomicrobiota</taxon>
        <taxon>Verrucomicrobiia</taxon>
        <taxon>Verrucomicrobiales</taxon>
        <taxon>Verrucomicrobiaceae</taxon>
        <taxon>Prosthecobacter</taxon>
    </lineage>
</organism>
<evidence type="ECO:0000313" key="2">
    <source>
        <dbReference type="EMBL" id="SKB05921.1"/>
    </source>
</evidence>
<name>A0A1T4YX95_9BACT</name>
<evidence type="ECO:0000313" key="3">
    <source>
        <dbReference type="Proteomes" id="UP000190774"/>
    </source>
</evidence>
<dbReference type="SUPFAM" id="SSF53756">
    <property type="entry name" value="UDP-Glycosyltransferase/glycogen phosphorylase"/>
    <property type="match status" value="1"/>
</dbReference>
<keyword evidence="2" id="KW-0808">Transferase</keyword>
<dbReference type="PANTHER" id="PTHR12526:SF638">
    <property type="entry name" value="SPORE COAT PROTEIN SA"/>
    <property type="match status" value="1"/>
</dbReference>
<dbReference type="STRING" id="48467.SAMN02745166_04371"/>
<keyword evidence="3" id="KW-1185">Reference proteome</keyword>
<dbReference type="AlphaFoldDB" id="A0A1T4YX95"/>